<dbReference type="SUPFAM" id="SSF82114">
    <property type="entry name" value="Riboflavin kinase-like"/>
    <property type="match status" value="1"/>
</dbReference>
<keyword evidence="6 14" id="KW-0548">Nucleotidyltransferase</keyword>
<dbReference type="InterPro" id="IPR004821">
    <property type="entry name" value="Cyt_trans-like"/>
</dbReference>
<dbReference type="InterPro" id="IPR015864">
    <property type="entry name" value="FAD_synthase"/>
</dbReference>
<comment type="caution">
    <text evidence="16">The sequence shown here is derived from an EMBL/GenBank/DDBJ whole genome shotgun (WGS) entry which is preliminary data.</text>
</comment>
<evidence type="ECO:0000256" key="13">
    <source>
        <dbReference type="ARBA" id="ARBA00049494"/>
    </source>
</evidence>
<keyword evidence="11" id="KW-0511">Multifunctional enzyme</keyword>
<dbReference type="NCBIfam" id="NF004160">
    <property type="entry name" value="PRK05627.1-3"/>
    <property type="match status" value="1"/>
</dbReference>
<evidence type="ECO:0000313" key="16">
    <source>
        <dbReference type="EMBL" id="GAA2036470.1"/>
    </source>
</evidence>
<evidence type="ECO:0000256" key="11">
    <source>
        <dbReference type="ARBA" id="ARBA00023268"/>
    </source>
</evidence>
<organism evidence="16 17">
    <name type="scientific">Terrabacter terrae</name>
    <dbReference type="NCBI Taxonomy" id="318434"/>
    <lineage>
        <taxon>Bacteria</taxon>
        <taxon>Bacillati</taxon>
        <taxon>Actinomycetota</taxon>
        <taxon>Actinomycetes</taxon>
        <taxon>Micrococcales</taxon>
        <taxon>Intrasporangiaceae</taxon>
        <taxon>Terrabacter</taxon>
    </lineage>
</organism>
<evidence type="ECO:0000256" key="9">
    <source>
        <dbReference type="ARBA" id="ARBA00022827"/>
    </source>
</evidence>
<evidence type="ECO:0000256" key="2">
    <source>
        <dbReference type="ARBA" id="ARBA00005201"/>
    </source>
</evidence>
<keyword evidence="7 14" id="KW-0547">Nucleotide-binding</keyword>
<evidence type="ECO:0000256" key="3">
    <source>
        <dbReference type="ARBA" id="ARBA00022630"/>
    </source>
</evidence>
<keyword evidence="4 14" id="KW-0288">FMN</keyword>
<comment type="pathway">
    <text evidence="2 14">Cofactor biosynthesis; FMN biosynthesis; FMN from riboflavin (ATP route): step 1/1.</text>
</comment>
<dbReference type="InterPro" id="IPR015865">
    <property type="entry name" value="Riboflavin_kinase_bac/euk"/>
</dbReference>
<evidence type="ECO:0000256" key="1">
    <source>
        <dbReference type="ARBA" id="ARBA00004726"/>
    </source>
</evidence>
<dbReference type="EMBL" id="BAAANB010000021">
    <property type="protein sequence ID" value="GAA2036470.1"/>
    <property type="molecule type" value="Genomic_DNA"/>
</dbReference>
<dbReference type="PANTHER" id="PTHR22749">
    <property type="entry name" value="RIBOFLAVIN KINASE/FMN ADENYLYLTRANSFERASE"/>
    <property type="match status" value="1"/>
</dbReference>
<protein>
    <recommendedName>
        <fullName evidence="14">Riboflavin biosynthesis protein</fullName>
    </recommendedName>
    <domain>
        <recommendedName>
            <fullName evidence="14">Riboflavin kinase</fullName>
            <ecNumber evidence="14">2.7.1.26</ecNumber>
        </recommendedName>
        <alternativeName>
            <fullName evidence="14">Flavokinase</fullName>
        </alternativeName>
    </domain>
    <domain>
        <recommendedName>
            <fullName evidence="14">FMN adenylyltransferase</fullName>
            <ecNumber evidence="14">2.7.7.2</ecNumber>
        </recommendedName>
        <alternativeName>
            <fullName evidence="14">FAD pyrophosphorylase</fullName>
        </alternativeName>
        <alternativeName>
            <fullName evidence="14">FAD synthase</fullName>
        </alternativeName>
    </domain>
</protein>
<evidence type="ECO:0000256" key="6">
    <source>
        <dbReference type="ARBA" id="ARBA00022695"/>
    </source>
</evidence>
<evidence type="ECO:0000256" key="12">
    <source>
        <dbReference type="ARBA" id="ARBA00047880"/>
    </source>
</evidence>
<dbReference type="InterPro" id="IPR023468">
    <property type="entry name" value="Riboflavin_kinase"/>
</dbReference>
<dbReference type="Proteomes" id="UP001501285">
    <property type="component" value="Unassembled WGS sequence"/>
</dbReference>
<dbReference type="Gene3D" id="2.40.30.30">
    <property type="entry name" value="Riboflavin kinase-like"/>
    <property type="match status" value="1"/>
</dbReference>
<dbReference type="Pfam" id="PF01687">
    <property type="entry name" value="Flavokinase"/>
    <property type="match status" value="1"/>
</dbReference>
<accession>A0ABP5FY80</accession>
<keyword evidence="10 14" id="KW-0067">ATP-binding</keyword>
<dbReference type="Pfam" id="PF06574">
    <property type="entry name" value="FAD_syn"/>
    <property type="match status" value="1"/>
</dbReference>
<keyword evidence="8 14" id="KW-0418">Kinase</keyword>
<dbReference type="SUPFAM" id="SSF52374">
    <property type="entry name" value="Nucleotidylyl transferase"/>
    <property type="match status" value="1"/>
</dbReference>
<dbReference type="EC" id="2.7.1.26" evidence="14"/>
<gene>
    <name evidence="16" type="ORF">GCM10009740_29700</name>
</gene>
<evidence type="ECO:0000256" key="4">
    <source>
        <dbReference type="ARBA" id="ARBA00022643"/>
    </source>
</evidence>
<dbReference type="InterPro" id="IPR023465">
    <property type="entry name" value="Riboflavin_kinase_dom_sf"/>
</dbReference>
<sequence length="343" mass="37178">MTAPGTPRDGGDAPATTVVAVQRWYGLDDIPADLGRTVVTLGNFDGVHRGHREVLTRVVREAAERGAVPVAVTFEPHPIAVLYPDRAPAAVMSLEQRLDALESVGLGAALVIEFTREFAQQTPEEFVRGTFVDALDACAVVVGKDTRFGVRNSGDVDTLRELGAVHGFEVIALDDIGEGDDQGTRWSSTRLRAELLAGDVWHAAQILGRPHRVTGTVVHGDHRGRELGYPTANLSQDHEGLVPADGVYAGWLVRLDLDPADLDRTLPAAISVGSNPTFDGAQRRVEAYVLDRTDLDLYGERVVVEFVSHLRPTLRFESIDALVEQMAQDVARCREILSAIVPS</sequence>
<keyword evidence="5 14" id="KW-0808">Transferase</keyword>
<dbReference type="InterPro" id="IPR002606">
    <property type="entry name" value="Riboflavin_kinase_bac"/>
</dbReference>
<evidence type="ECO:0000256" key="7">
    <source>
        <dbReference type="ARBA" id="ARBA00022741"/>
    </source>
</evidence>
<evidence type="ECO:0000256" key="8">
    <source>
        <dbReference type="ARBA" id="ARBA00022777"/>
    </source>
</evidence>
<evidence type="ECO:0000256" key="14">
    <source>
        <dbReference type="PIRNR" id="PIRNR004491"/>
    </source>
</evidence>
<dbReference type="CDD" id="cd02064">
    <property type="entry name" value="FAD_synthetase_N"/>
    <property type="match status" value="1"/>
</dbReference>
<reference evidence="17" key="1">
    <citation type="journal article" date="2019" name="Int. J. Syst. Evol. Microbiol.">
        <title>The Global Catalogue of Microorganisms (GCM) 10K type strain sequencing project: providing services to taxonomists for standard genome sequencing and annotation.</title>
        <authorList>
            <consortium name="The Broad Institute Genomics Platform"/>
            <consortium name="The Broad Institute Genome Sequencing Center for Infectious Disease"/>
            <person name="Wu L."/>
            <person name="Ma J."/>
        </authorList>
    </citation>
    <scope>NUCLEOTIDE SEQUENCE [LARGE SCALE GENOMIC DNA]</scope>
    <source>
        <strain evidence="17">JCM 14283</strain>
    </source>
</reference>
<dbReference type="InterPro" id="IPR014729">
    <property type="entry name" value="Rossmann-like_a/b/a_fold"/>
</dbReference>
<dbReference type="NCBIfam" id="TIGR00125">
    <property type="entry name" value="cyt_tran_rel"/>
    <property type="match status" value="1"/>
</dbReference>
<comment type="pathway">
    <text evidence="1 14">Cofactor biosynthesis; FAD biosynthesis; FAD from FMN: step 1/1.</text>
</comment>
<dbReference type="PIRSF" id="PIRSF004491">
    <property type="entry name" value="FAD_Synth"/>
    <property type="match status" value="1"/>
</dbReference>
<evidence type="ECO:0000259" key="15">
    <source>
        <dbReference type="SMART" id="SM00904"/>
    </source>
</evidence>
<comment type="similarity">
    <text evidence="14">Belongs to the ribF family.</text>
</comment>
<keyword evidence="9 14" id="KW-0274">FAD</keyword>
<dbReference type="GO" id="GO:0016301">
    <property type="term" value="F:kinase activity"/>
    <property type="evidence" value="ECO:0007669"/>
    <property type="project" value="UniProtKB-KW"/>
</dbReference>
<proteinExistence type="inferred from homology"/>
<keyword evidence="3 14" id="KW-0285">Flavoprotein</keyword>
<dbReference type="NCBIfam" id="TIGR00083">
    <property type="entry name" value="ribF"/>
    <property type="match status" value="1"/>
</dbReference>
<comment type="catalytic activity">
    <reaction evidence="13 14">
        <text>FMN + ATP + H(+) = FAD + diphosphate</text>
        <dbReference type="Rhea" id="RHEA:17237"/>
        <dbReference type="ChEBI" id="CHEBI:15378"/>
        <dbReference type="ChEBI" id="CHEBI:30616"/>
        <dbReference type="ChEBI" id="CHEBI:33019"/>
        <dbReference type="ChEBI" id="CHEBI:57692"/>
        <dbReference type="ChEBI" id="CHEBI:58210"/>
        <dbReference type="EC" id="2.7.7.2"/>
    </reaction>
</comment>
<dbReference type="EC" id="2.7.7.2" evidence="14"/>
<evidence type="ECO:0000313" key="17">
    <source>
        <dbReference type="Proteomes" id="UP001501285"/>
    </source>
</evidence>
<dbReference type="SMART" id="SM00904">
    <property type="entry name" value="Flavokinase"/>
    <property type="match status" value="1"/>
</dbReference>
<dbReference type="PANTHER" id="PTHR22749:SF6">
    <property type="entry name" value="RIBOFLAVIN KINASE"/>
    <property type="match status" value="1"/>
</dbReference>
<evidence type="ECO:0000256" key="5">
    <source>
        <dbReference type="ARBA" id="ARBA00022679"/>
    </source>
</evidence>
<comment type="catalytic activity">
    <reaction evidence="12 14">
        <text>riboflavin + ATP = FMN + ADP + H(+)</text>
        <dbReference type="Rhea" id="RHEA:14357"/>
        <dbReference type="ChEBI" id="CHEBI:15378"/>
        <dbReference type="ChEBI" id="CHEBI:30616"/>
        <dbReference type="ChEBI" id="CHEBI:57986"/>
        <dbReference type="ChEBI" id="CHEBI:58210"/>
        <dbReference type="ChEBI" id="CHEBI:456216"/>
        <dbReference type="EC" id="2.7.1.26"/>
    </reaction>
</comment>
<keyword evidence="17" id="KW-1185">Reference proteome</keyword>
<name>A0ABP5FY80_9MICO</name>
<dbReference type="Gene3D" id="3.40.50.620">
    <property type="entry name" value="HUPs"/>
    <property type="match status" value="1"/>
</dbReference>
<feature type="domain" description="Riboflavin kinase" evidence="15">
    <location>
        <begin position="206"/>
        <end position="338"/>
    </location>
</feature>
<evidence type="ECO:0000256" key="10">
    <source>
        <dbReference type="ARBA" id="ARBA00022840"/>
    </source>
</evidence>